<evidence type="ECO:0000313" key="1">
    <source>
        <dbReference type="EMBL" id="EQA79890.1"/>
    </source>
</evidence>
<reference evidence="1" key="1">
    <citation type="submission" date="2013-05" db="EMBL/GenBank/DDBJ databases">
        <authorList>
            <person name="Harkins D.M."/>
            <person name="Durkin A.S."/>
            <person name="Brinkac L.M."/>
            <person name="Haft D.H."/>
            <person name="Selengut J.D."/>
            <person name="Sanka R."/>
            <person name="DePew J."/>
            <person name="Purushe J."/>
            <person name="Galloway R.L."/>
            <person name="Vinetz J.M."/>
            <person name="Sutton G.G."/>
            <person name="Nierman W.C."/>
            <person name="Fouts D.E."/>
        </authorList>
    </citation>
    <scope>NUCLEOTIDE SEQUENCE [LARGE SCALE GENOMIC DNA]</scope>
    <source>
        <strain evidence="1">80-412</strain>
    </source>
</reference>
<sequence>MLASHTISVQTEDLEKVRYTKIIQNTNLSKVNGVADTKQVSQVFNLKTGRFRIIGC</sequence>
<accession>T0FQD6</accession>
<evidence type="ECO:0000313" key="2">
    <source>
        <dbReference type="Proteomes" id="UP000015445"/>
    </source>
</evidence>
<dbReference type="EMBL" id="AOHD02000044">
    <property type="protein sequence ID" value="EQA79890.1"/>
    <property type="molecule type" value="Genomic_DNA"/>
</dbReference>
<dbReference type="Proteomes" id="UP000015445">
    <property type="component" value="Unassembled WGS sequence"/>
</dbReference>
<keyword evidence="2" id="KW-1185">Reference proteome</keyword>
<name>T0FQD6_9LEPT</name>
<gene>
    <name evidence="1" type="ORF">LEP1GSC193_2286</name>
</gene>
<protein>
    <submittedName>
        <fullName evidence="1">Uncharacterized protein</fullName>
    </submittedName>
</protein>
<dbReference type="AlphaFoldDB" id="T0FQD6"/>
<organism evidence="1 2">
    <name type="scientific">Leptospira alstonii serovar Pingchang str. 80-412</name>
    <dbReference type="NCBI Taxonomy" id="1218564"/>
    <lineage>
        <taxon>Bacteria</taxon>
        <taxon>Pseudomonadati</taxon>
        <taxon>Spirochaetota</taxon>
        <taxon>Spirochaetia</taxon>
        <taxon>Leptospirales</taxon>
        <taxon>Leptospiraceae</taxon>
        <taxon>Leptospira</taxon>
    </lineage>
</organism>
<proteinExistence type="predicted"/>
<comment type="caution">
    <text evidence="1">The sequence shown here is derived from an EMBL/GenBank/DDBJ whole genome shotgun (WGS) entry which is preliminary data.</text>
</comment>